<feature type="region of interest" description="Disordered" evidence="10">
    <location>
        <begin position="34"/>
        <end position="254"/>
    </location>
</feature>
<feature type="region of interest" description="Disordered" evidence="10">
    <location>
        <begin position="300"/>
        <end position="325"/>
    </location>
</feature>
<name>A0A9W9KFK8_9EURO</name>
<feature type="region of interest" description="Disordered" evidence="10">
    <location>
        <begin position="494"/>
        <end position="554"/>
    </location>
</feature>
<dbReference type="GO" id="GO:0006310">
    <property type="term" value="P:DNA recombination"/>
    <property type="evidence" value="ECO:0007669"/>
    <property type="project" value="UniProtKB-UniRule"/>
</dbReference>
<evidence type="ECO:0000256" key="1">
    <source>
        <dbReference type="ARBA" id="ARBA00004123"/>
    </source>
</evidence>
<feature type="compositionally biased region" description="Low complexity" evidence="10">
    <location>
        <begin position="541"/>
        <end position="550"/>
    </location>
</feature>
<gene>
    <name evidence="9" type="primary">SLX4</name>
    <name evidence="11" type="ORF">N7532_003851</name>
</gene>
<comment type="PTM">
    <text evidence="9">Phosphorylated in response to DNA damage.</text>
</comment>
<feature type="compositionally biased region" description="Basic and acidic residues" evidence="10">
    <location>
        <begin position="67"/>
        <end position="79"/>
    </location>
</feature>
<feature type="region of interest" description="Disordered" evidence="10">
    <location>
        <begin position="397"/>
        <end position="419"/>
    </location>
</feature>
<dbReference type="InterPro" id="IPR018574">
    <property type="entry name" value="Structure-sp_endonuc_su_Slx4"/>
</dbReference>
<keyword evidence="6 9" id="KW-0234">DNA repair</keyword>
<dbReference type="Proteomes" id="UP001149074">
    <property type="component" value="Unassembled WGS sequence"/>
</dbReference>
<feature type="region of interest" description="Disordered" evidence="10">
    <location>
        <begin position="1"/>
        <end position="22"/>
    </location>
</feature>
<keyword evidence="5 9" id="KW-0233">DNA recombination</keyword>
<feature type="compositionally biased region" description="Polar residues" evidence="10">
    <location>
        <begin position="128"/>
        <end position="140"/>
    </location>
</feature>
<keyword evidence="12" id="KW-1185">Reference proteome</keyword>
<feature type="compositionally biased region" description="Basic and acidic residues" evidence="10">
    <location>
        <begin position="231"/>
        <end position="243"/>
    </location>
</feature>
<organism evidence="11 12">
    <name type="scientific">Penicillium argentinense</name>
    <dbReference type="NCBI Taxonomy" id="1131581"/>
    <lineage>
        <taxon>Eukaryota</taxon>
        <taxon>Fungi</taxon>
        <taxon>Dikarya</taxon>
        <taxon>Ascomycota</taxon>
        <taxon>Pezizomycotina</taxon>
        <taxon>Eurotiomycetes</taxon>
        <taxon>Eurotiomycetidae</taxon>
        <taxon>Eurotiales</taxon>
        <taxon>Aspergillaceae</taxon>
        <taxon>Penicillium</taxon>
    </lineage>
</organism>
<evidence type="ECO:0000256" key="5">
    <source>
        <dbReference type="ARBA" id="ARBA00023172"/>
    </source>
</evidence>
<sequence length="865" mass="94882">MASSAEVIVLSSSPDPPKRTPKKVVALGSERFLDVSPRGLSPHPIPSPSDLFNPPSRSRFFPTPNVTDKDAIHKRETSKKTALSVSRNNNESAKSKLKRKPKKAGEKTQPNVQDAEPQSLESPAAGSKSKNATSQNPRSKTSTKKKETGNMKLTGKVTKGGTDTETKKPSKAKKMAAAGKAPSEENVEKTAVKERPGPTEDKELNLVEALRRRMDWTPPRRTSPKLETATEDDRNNANEHEPKPGGSFGKLLSDYSFSGATSAAHKLPLNMTSGGPTKRRRIELVDPFLQPYQVYQAESGGEASAQVEGDSQPKKKPKAPKRYTTLTARMTAQYTPSNEHNDPSGDDSIQHIAEAKPKRTKARMKENEVMPIVLSPEAAFKSLEDQDLIFGTCSQLDREDSPPTMRETQQASHASESLTNERRGMALTIPRTSSSVSRMTGTRNLWEVAARSAEGSLVQAKATDSVDLTSPIWTPNASNAQAKQSMNWENDDWFELDYGQPKPPPKKKTALSSASKSEARSRPSSDREPPVQGDNVPIKVTSKQTSSSQQPCMPHYSGFTDAELSKQVATFGFKSVRGRKKMIELLQKCWESKHGKGGTTSLTNSQAHPHSQSEIVELPASTQSQHLDSRGLPVAQTPKPKTKADSKLDKDATSSSANTVTQTKPTSTKNRLTTLQKATRTSRSQPSSFIDIEEIQDSEEEVIPSPSQTQKRYNEILLKTPKPVKEPSLETQTKEPTPSPSKRKTAIFKSSRNTKKASCSSEHKTTKAAFSERNSLPDLATQITKAVRSQSRLSPPSSSSGSRICPTWHEKILMYDPIILEEFTIWLNVEGLSLVGEDREVHVAAAREWCESKGICCCGKNNASW</sequence>
<reference evidence="11" key="1">
    <citation type="submission" date="2022-11" db="EMBL/GenBank/DDBJ databases">
        <authorList>
            <person name="Petersen C."/>
        </authorList>
    </citation>
    <scope>NUCLEOTIDE SEQUENCE</scope>
    <source>
        <strain evidence="11">IBT 30761</strain>
    </source>
</reference>
<feature type="compositionally biased region" description="Basic and acidic residues" evidence="10">
    <location>
        <begin position="182"/>
        <end position="215"/>
    </location>
</feature>
<evidence type="ECO:0000256" key="2">
    <source>
        <dbReference type="ARBA" id="ARBA00006661"/>
    </source>
</evidence>
<dbReference type="OrthoDB" id="5349119at2759"/>
<evidence type="ECO:0000256" key="8">
    <source>
        <dbReference type="ARBA" id="ARBA00029496"/>
    </source>
</evidence>
<feature type="compositionally biased region" description="Basic and acidic residues" evidence="10">
    <location>
        <begin position="642"/>
        <end position="652"/>
    </location>
</feature>
<keyword evidence="7 9" id="KW-0539">Nucleus</keyword>
<accession>A0A9W9KFK8</accession>
<comment type="subunit">
    <text evidence="9">Forms a heterodimer with SLX1.</text>
</comment>
<evidence type="ECO:0000256" key="10">
    <source>
        <dbReference type="SAM" id="MobiDB-lite"/>
    </source>
</evidence>
<evidence type="ECO:0000256" key="3">
    <source>
        <dbReference type="ARBA" id="ARBA00022553"/>
    </source>
</evidence>
<feature type="compositionally biased region" description="Polar residues" evidence="10">
    <location>
        <begin position="599"/>
        <end position="626"/>
    </location>
</feature>
<reference evidence="11" key="2">
    <citation type="journal article" date="2023" name="IMA Fungus">
        <title>Comparative genomic study of the Penicillium genus elucidates a diverse pangenome and 15 lateral gene transfer events.</title>
        <authorList>
            <person name="Petersen C."/>
            <person name="Sorensen T."/>
            <person name="Nielsen M.R."/>
            <person name="Sondergaard T.E."/>
            <person name="Sorensen J.L."/>
            <person name="Fitzpatrick D.A."/>
            <person name="Frisvad J.C."/>
            <person name="Nielsen K.L."/>
        </authorList>
    </citation>
    <scope>NUCLEOTIDE SEQUENCE</scope>
    <source>
        <strain evidence="11">IBT 30761</strain>
    </source>
</reference>
<keyword evidence="4 9" id="KW-0227">DNA damage</keyword>
<dbReference type="InterPro" id="IPR027784">
    <property type="entry name" value="Slx4_ascomycetes"/>
</dbReference>
<evidence type="ECO:0000256" key="4">
    <source>
        <dbReference type="ARBA" id="ARBA00022763"/>
    </source>
</evidence>
<feature type="compositionally biased region" description="Polar residues" evidence="10">
    <location>
        <begin position="80"/>
        <end position="92"/>
    </location>
</feature>
<dbReference type="GO" id="GO:0006260">
    <property type="term" value="P:DNA replication"/>
    <property type="evidence" value="ECO:0007669"/>
    <property type="project" value="InterPro"/>
</dbReference>
<evidence type="ECO:0000256" key="7">
    <source>
        <dbReference type="ARBA" id="ARBA00023242"/>
    </source>
</evidence>
<comment type="caution">
    <text evidence="11">The sequence shown here is derived from an EMBL/GenBank/DDBJ whole genome shotgun (WGS) entry which is preliminary data.</text>
</comment>
<feature type="compositionally biased region" description="Acidic residues" evidence="10">
    <location>
        <begin position="691"/>
        <end position="702"/>
    </location>
</feature>
<evidence type="ECO:0000313" key="12">
    <source>
        <dbReference type="Proteomes" id="UP001149074"/>
    </source>
</evidence>
<feature type="compositionally biased region" description="Polar residues" evidence="10">
    <location>
        <begin position="406"/>
        <end position="418"/>
    </location>
</feature>
<dbReference type="GO" id="GO:0006281">
    <property type="term" value="P:DNA repair"/>
    <property type="evidence" value="ECO:0007669"/>
    <property type="project" value="UniProtKB-UniRule"/>
</dbReference>
<evidence type="ECO:0000313" key="11">
    <source>
        <dbReference type="EMBL" id="KAJ5103322.1"/>
    </source>
</evidence>
<feature type="compositionally biased region" description="Polar residues" evidence="10">
    <location>
        <begin position="748"/>
        <end position="760"/>
    </location>
</feature>
<dbReference type="GO" id="GO:0033557">
    <property type="term" value="C:Slx1-Slx4 complex"/>
    <property type="evidence" value="ECO:0007669"/>
    <property type="project" value="UniProtKB-UniRule"/>
</dbReference>
<dbReference type="EMBL" id="JAPQKI010000004">
    <property type="protein sequence ID" value="KAJ5103322.1"/>
    <property type="molecule type" value="Genomic_DNA"/>
</dbReference>
<feature type="compositionally biased region" description="Basic and acidic residues" evidence="10">
    <location>
        <begin position="517"/>
        <end position="529"/>
    </location>
</feature>
<feature type="compositionally biased region" description="Polar residues" evidence="10">
    <location>
        <begin position="653"/>
        <end position="686"/>
    </location>
</feature>
<dbReference type="CDD" id="cd22999">
    <property type="entry name" value="SAP_SLX4"/>
    <property type="match status" value="1"/>
</dbReference>
<keyword evidence="3 9" id="KW-0597">Phosphoprotein</keyword>
<dbReference type="HAMAP" id="MF_03110">
    <property type="entry name" value="Endonuc_su_Slx4"/>
    <property type="match status" value="1"/>
</dbReference>
<dbReference type="AlphaFoldDB" id="A0A9W9KFK8"/>
<proteinExistence type="inferred from homology"/>
<comment type="function">
    <text evidence="9">Regulatory subunit of the SLX1-SLX4 structure-specific endonuclease that resolves DNA secondary structures generated during DNA repair and recombination. Has endonuclease activity towards branched DNA substrates, introducing single-strand cuts in duplex DNA close to junctions with ss-DNA.</text>
</comment>
<dbReference type="GO" id="GO:0017108">
    <property type="term" value="F:5'-flap endonuclease activity"/>
    <property type="evidence" value="ECO:0007669"/>
    <property type="project" value="InterPro"/>
</dbReference>
<comment type="subcellular location">
    <subcellularLocation>
        <location evidence="1 9">Nucleus</location>
    </subcellularLocation>
</comment>
<evidence type="ECO:0000256" key="9">
    <source>
        <dbReference type="HAMAP-Rule" id="MF_03110"/>
    </source>
</evidence>
<comment type="similarity">
    <text evidence="2 9">Belongs to the SLX4 family.</text>
</comment>
<dbReference type="Pfam" id="PF09494">
    <property type="entry name" value="Slx4"/>
    <property type="match status" value="1"/>
</dbReference>
<evidence type="ECO:0000256" key="6">
    <source>
        <dbReference type="ARBA" id="ARBA00023204"/>
    </source>
</evidence>
<feature type="region of interest" description="Disordered" evidence="10">
    <location>
        <begin position="593"/>
        <end position="775"/>
    </location>
</feature>
<protein>
    <recommendedName>
        <fullName evidence="8 9">Structure-specific endonuclease subunit SLX4</fullName>
    </recommendedName>
</protein>